<accession>A0AAP2Z690</accession>
<dbReference type="Proteomes" id="UP001321047">
    <property type="component" value="Unassembled WGS sequence"/>
</dbReference>
<comment type="caution">
    <text evidence="2">The sequence shown here is derived from an EMBL/GenBank/DDBJ whole genome shotgun (WGS) entry which is preliminary data.</text>
</comment>
<feature type="region of interest" description="Disordered" evidence="1">
    <location>
        <begin position="1"/>
        <end position="26"/>
    </location>
</feature>
<evidence type="ECO:0000256" key="1">
    <source>
        <dbReference type="SAM" id="MobiDB-lite"/>
    </source>
</evidence>
<keyword evidence="3" id="KW-1185">Reference proteome</keyword>
<proteinExistence type="predicted"/>
<dbReference type="RefSeq" id="WP_342807066.1">
    <property type="nucleotide sequence ID" value="NZ_JAOPJZ010000002.1"/>
</dbReference>
<evidence type="ECO:0000313" key="3">
    <source>
        <dbReference type="Proteomes" id="UP001321047"/>
    </source>
</evidence>
<protein>
    <submittedName>
        <fullName evidence="2">Uncharacterized protein</fullName>
    </submittedName>
</protein>
<feature type="compositionally biased region" description="Polar residues" evidence="1">
    <location>
        <begin position="1"/>
        <end position="10"/>
    </location>
</feature>
<dbReference type="AlphaFoldDB" id="A0AAP2Z690"/>
<sequence length="49" mass="5376">MDSPATSTLITRVDKRDRSAEETTVEANANTDKTIVAVHETLETIDPEC</sequence>
<dbReference type="EMBL" id="JAOPJZ010000002">
    <property type="protein sequence ID" value="MCU4751371.1"/>
    <property type="molecule type" value="Genomic_DNA"/>
</dbReference>
<reference evidence="2 3" key="1">
    <citation type="submission" date="2022-09" db="EMBL/GenBank/DDBJ databases">
        <title>Enrichment on poylsaccharides allowed isolation of novel metabolic and taxonomic groups of Haloarchaea.</title>
        <authorList>
            <person name="Sorokin D.Y."/>
            <person name="Elcheninov A.G."/>
            <person name="Khizhniak T.V."/>
            <person name="Kolganova T.V."/>
            <person name="Kublanov I.V."/>
        </authorList>
    </citation>
    <scope>NUCLEOTIDE SEQUENCE [LARGE SCALE GENOMIC DNA]</scope>
    <source>
        <strain evidence="2 3">AArc-curdl1</strain>
    </source>
</reference>
<feature type="compositionally biased region" description="Basic and acidic residues" evidence="1">
    <location>
        <begin position="12"/>
        <end position="21"/>
    </location>
</feature>
<name>A0AAP2Z690_9EURY</name>
<organism evidence="2 3">
    <name type="scientific">Natronosalvus hydrolyticus</name>
    <dbReference type="NCBI Taxonomy" id="2979988"/>
    <lineage>
        <taxon>Archaea</taxon>
        <taxon>Methanobacteriati</taxon>
        <taxon>Methanobacteriota</taxon>
        <taxon>Stenosarchaea group</taxon>
        <taxon>Halobacteria</taxon>
        <taxon>Halobacteriales</taxon>
        <taxon>Natrialbaceae</taxon>
        <taxon>Natronosalvus</taxon>
    </lineage>
</organism>
<evidence type="ECO:0000313" key="2">
    <source>
        <dbReference type="EMBL" id="MCU4751371.1"/>
    </source>
</evidence>
<gene>
    <name evidence="2" type="ORF">OB919_05145</name>
</gene>